<reference evidence="2 3" key="1">
    <citation type="journal article" date="1992" name="Lakartidningen">
        <title>[Penicillin V and not amoxicillin is the first choice preparation in acute otitis].</title>
        <authorList>
            <person name="Kamme C."/>
            <person name="Lundgren K."/>
            <person name="Prellner K."/>
        </authorList>
    </citation>
    <scope>NUCLEOTIDE SEQUENCE [LARGE SCALE GENOMIC DNA]</scope>
    <source>
        <strain evidence="2 3">W1</strain>
    </source>
</reference>
<sequence>MNTIKNVFTMLMLKLIKFLLGFSSRLVPLLIIALAILKSTKIIELNSKYIIAIIVVEAILIIFNLIFNSLFFKNKEKEEANNKTDNKIKEENKKFPILNTISAFFGFLTLIFILLKIFKAINWQWIWVLSPLWLSTALIISILIIAIIIFIISLIFRKYKDEVSDDNSNNNIN</sequence>
<keyword evidence="1" id="KW-0812">Transmembrane</keyword>
<proteinExistence type="predicted"/>
<gene>
    <name evidence="2" type="ORF">EPJ80_11025</name>
</gene>
<feature type="transmembrane region" description="Helical" evidence="1">
    <location>
        <begin position="97"/>
        <end position="118"/>
    </location>
</feature>
<evidence type="ECO:0000313" key="2">
    <source>
        <dbReference type="EMBL" id="TXJ11146.1"/>
    </source>
</evidence>
<organism evidence="2 3">
    <name type="scientific">Brachyspira aalborgi</name>
    <dbReference type="NCBI Taxonomy" id="29522"/>
    <lineage>
        <taxon>Bacteria</taxon>
        <taxon>Pseudomonadati</taxon>
        <taxon>Spirochaetota</taxon>
        <taxon>Spirochaetia</taxon>
        <taxon>Brachyspirales</taxon>
        <taxon>Brachyspiraceae</taxon>
        <taxon>Brachyspira</taxon>
    </lineage>
</organism>
<comment type="caution">
    <text evidence="2">The sequence shown here is derived from an EMBL/GenBank/DDBJ whole genome shotgun (WGS) entry which is preliminary data.</text>
</comment>
<feature type="transmembrane region" description="Helical" evidence="1">
    <location>
        <begin position="130"/>
        <end position="156"/>
    </location>
</feature>
<accession>A0A5C8CDV4</accession>
<keyword evidence="1" id="KW-1133">Transmembrane helix</keyword>
<feature type="transmembrane region" description="Helical" evidence="1">
    <location>
        <begin position="49"/>
        <end position="67"/>
    </location>
</feature>
<dbReference type="Proteomes" id="UP000325116">
    <property type="component" value="Unassembled WGS sequence"/>
</dbReference>
<evidence type="ECO:0000256" key="1">
    <source>
        <dbReference type="SAM" id="Phobius"/>
    </source>
</evidence>
<protein>
    <recommendedName>
        <fullName evidence="4">Transmembrane protein</fullName>
    </recommendedName>
</protein>
<dbReference type="RefSeq" id="WP_147759021.1">
    <property type="nucleotide sequence ID" value="NZ_SAXT01000006.1"/>
</dbReference>
<evidence type="ECO:0008006" key="4">
    <source>
        <dbReference type="Google" id="ProtNLM"/>
    </source>
</evidence>
<evidence type="ECO:0000313" key="3">
    <source>
        <dbReference type="Proteomes" id="UP000325116"/>
    </source>
</evidence>
<feature type="transmembrane region" description="Helical" evidence="1">
    <location>
        <begin position="15"/>
        <end position="37"/>
    </location>
</feature>
<name>A0A5C8CDV4_9SPIR</name>
<keyword evidence="1" id="KW-0472">Membrane</keyword>
<dbReference type="AlphaFoldDB" id="A0A5C8CDV4"/>
<dbReference type="EMBL" id="SAXT01000006">
    <property type="protein sequence ID" value="TXJ11146.1"/>
    <property type="molecule type" value="Genomic_DNA"/>
</dbReference>